<reference evidence="2 3" key="1">
    <citation type="journal article" date="2018" name="G3 (Bethesda)">
        <title>Phylogenetic and Phylogenomic Definition of Rhizopus Species.</title>
        <authorList>
            <person name="Gryganskyi A.P."/>
            <person name="Golan J."/>
            <person name="Dolatabadi S."/>
            <person name="Mondo S."/>
            <person name="Robb S."/>
            <person name="Idnurm A."/>
            <person name="Muszewska A."/>
            <person name="Steczkiewicz K."/>
            <person name="Masonjones S."/>
            <person name="Liao H.L."/>
            <person name="Gajdeczka M.T."/>
            <person name="Anike F."/>
            <person name="Vuek A."/>
            <person name="Anishchenko I.M."/>
            <person name="Voigt K."/>
            <person name="de Hoog G.S."/>
            <person name="Smith M.E."/>
            <person name="Heitman J."/>
            <person name="Vilgalys R."/>
            <person name="Stajich J.E."/>
        </authorList>
    </citation>
    <scope>NUCLEOTIDE SEQUENCE [LARGE SCALE GENOMIC DNA]</scope>
    <source>
        <strain evidence="2 3">CBS 357.93</strain>
    </source>
</reference>
<protein>
    <submittedName>
        <fullName evidence="2">Uncharacterized protein</fullName>
    </submittedName>
</protein>
<accession>A0A367ISL3</accession>
<feature type="compositionally biased region" description="Basic and acidic residues" evidence="1">
    <location>
        <begin position="57"/>
        <end position="70"/>
    </location>
</feature>
<name>A0A367ISL3_RHIAZ</name>
<proteinExistence type="predicted"/>
<feature type="region of interest" description="Disordered" evidence="1">
    <location>
        <begin position="37"/>
        <end position="82"/>
    </location>
</feature>
<evidence type="ECO:0000313" key="3">
    <source>
        <dbReference type="Proteomes" id="UP000252139"/>
    </source>
</evidence>
<dbReference type="Proteomes" id="UP000252139">
    <property type="component" value="Unassembled WGS sequence"/>
</dbReference>
<dbReference type="EMBL" id="PJQL01003786">
    <property type="protein sequence ID" value="RCH80685.1"/>
    <property type="molecule type" value="Genomic_DNA"/>
</dbReference>
<sequence>MRPAAIGLDVYERYPYTFLACPSTSILSPTETSIHDIIEDSDGNTNKSDDDCANVESNKDATSKANDNNDKAPQSQKHKFDDPVIPYCKDRVEWPNSEQGFAIISSRLYYLQQKIRLCIIDYAGSSTYPEDIIDFLTTYTNICEIAIEHGSHVEVLSRHQPLKNNEVEKFNCRPVPVQRSK</sequence>
<evidence type="ECO:0000256" key="1">
    <source>
        <dbReference type="SAM" id="MobiDB-lite"/>
    </source>
</evidence>
<evidence type="ECO:0000313" key="2">
    <source>
        <dbReference type="EMBL" id="RCH80685.1"/>
    </source>
</evidence>
<organism evidence="2 3">
    <name type="scientific">Rhizopus azygosporus</name>
    <name type="common">Rhizopus microsporus var. azygosporus</name>
    <dbReference type="NCBI Taxonomy" id="86630"/>
    <lineage>
        <taxon>Eukaryota</taxon>
        <taxon>Fungi</taxon>
        <taxon>Fungi incertae sedis</taxon>
        <taxon>Mucoromycota</taxon>
        <taxon>Mucoromycotina</taxon>
        <taxon>Mucoromycetes</taxon>
        <taxon>Mucorales</taxon>
        <taxon>Mucorineae</taxon>
        <taxon>Rhizopodaceae</taxon>
        <taxon>Rhizopus</taxon>
    </lineage>
</organism>
<comment type="caution">
    <text evidence="2">The sequence shown here is derived from an EMBL/GenBank/DDBJ whole genome shotgun (WGS) entry which is preliminary data.</text>
</comment>
<gene>
    <name evidence="2" type="ORF">CU097_004044</name>
</gene>
<keyword evidence="3" id="KW-1185">Reference proteome</keyword>
<dbReference type="AlphaFoldDB" id="A0A367ISL3"/>